<reference evidence="1 2" key="1">
    <citation type="submission" date="2019-10" db="EMBL/GenBank/DDBJ databases">
        <title>Paraburkholderia sp. isolated from nodules of Mimosa pudica from Brazilian Atlantic Forest soils.</title>
        <authorList>
            <person name="Paulitsch F."/>
            <person name="Hungria M."/>
            <person name="Dall'Agnol R."/>
        </authorList>
    </citation>
    <scope>NUCLEOTIDE SEQUENCE [LARGE SCALE GENOMIC DNA]</scope>
    <source>
        <strain evidence="1 2">CNPSo 3157</strain>
    </source>
</reference>
<proteinExistence type="predicted"/>
<gene>
    <name evidence="1" type="ORF">GCT13_47285</name>
</gene>
<dbReference type="Proteomes" id="UP000484381">
    <property type="component" value="Unassembled WGS sequence"/>
</dbReference>
<accession>A0A7X1TLX2</accession>
<organism evidence="1 2">
    <name type="scientific">Paraburkholderia franconis</name>
    <dbReference type="NCBI Taxonomy" id="2654983"/>
    <lineage>
        <taxon>Bacteria</taxon>
        <taxon>Pseudomonadati</taxon>
        <taxon>Pseudomonadota</taxon>
        <taxon>Betaproteobacteria</taxon>
        <taxon>Burkholderiales</taxon>
        <taxon>Burkholderiaceae</taxon>
        <taxon>Paraburkholderia</taxon>
    </lineage>
</organism>
<sequence>MNVGAGHDIYNDGRYHDRGENEWSCGGARREIARIGYVTETGEPMYLFDGAYGRLHGGRNCSCSSATIA</sequence>
<dbReference type="EMBL" id="WHNP01000185">
    <property type="protein sequence ID" value="MPW24056.1"/>
    <property type="molecule type" value="Genomic_DNA"/>
</dbReference>
<evidence type="ECO:0000313" key="2">
    <source>
        <dbReference type="Proteomes" id="UP000484381"/>
    </source>
</evidence>
<dbReference type="AlphaFoldDB" id="A0A7X1TLX2"/>
<evidence type="ECO:0000313" key="1">
    <source>
        <dbReference type="EMBL" id="MPW24056.1"/>
    </source>
</evidence>
<protein>
    <submittedName>
        <fullName evidence="1">Uncharacterized protein</fullName>
    </submittedName>
</protein>
<keyword evidence="2" id="KW-1185">Reference proteome</keyword>
<comment type="caution">
    <text evidence="1">The sequence shown here is derived from an EMBL/GenBank/DDBJ whole genome shotgun (WGS) entry which is preliminary data.</text>
</comment>
<name>A0A7X1TLX2_9BURK</name>